<evidence type="ECO:0000313" key="1">
    <source>
        <dbReference type="EMBL" id="CAL8070779.1"/>
    </source>
</evidence>
<name>A0ABP1PLN5_9HEXA</name>
<dbReference type="PANTHER" id="PTHR11012:SF30">
    <property type="entry name" value="PROTEIN KINASE-LIKE DOMAIN-CONTAINING"/>
    <property type="match status" value="1"/>
</dbReference>
<dbReference type="Proteomes" id="UP001642540">
    <property type="component" value="Unassembled WGS sequence"/>
</dbReference>
<proteinExistence type="predicted"/>
<sequence>MMFLKDEKTNEFIGHMAIDLQVTRYNSPGLDLGHYLFTSVKPEVRKAHWDDILRHYFDTLKSTELKLGHPIDLTYQELTKTFQRTLRPSFFFGMCVATGAGFEAFKNIDMNEIGDFENFNVLVLMDKAVQKGIQANPEKAGESVNVILDLVNEYKAM</sequence>
<comment type="caution">
    <text evidence="1">The sequence shown here is derived from an EMBL/GenBank/DDBJ whole genome shotgun (WGS) entry which is preliminary data.</text>
</comment>
<organism evidence="1 2">
    <name type="scientific">Orchesella dallaii</name>
    <dbReference type="NCBI Taxonomy" id="48710"/>
    <lineage>
        <taxon>Eukaryota</taxon>
        <taxon>Metazoa</taxon>
        <taxon>Ecdysozoa</taxon>
        <taxon>Arthropoda</taxon>
        <taxon>Hexapoda</taxon>
        <taxon>Collembola</taxon>
        <taxon>Entomobryomorpha</taxon>
        <taxon>Entomobryoidea</taxon>
        <taxon>Orchesellidae</taxon>
        <taxon>Orchesellinae</taxon>
        <taxon>Orchesella</taxon>
    </lineage>
</organism>
<dbReference type="InterPro" id="IPR011009">
    <property type="entry name" value="Kinase-like_dom_sf"/>
</dbReference>
<gene>
    <name evidence="1" type="ORF">ODALV1_LOCUS1423</name>
</gene>
<evidence type="ECO:0000313" key="2">
    <source>
        <dbReference type="Proteomes" id="UP001642540"/>
    </source>
</evidence>
<dbReference type="EMBL" id="CAXLJM020000004">
    <property type="protein sequence ID" value="CAL8070779.1"/>
    <property type="molecule type" value="Genomic_DNA"/>
</dbReference>
<dbReference type="PANTHER" id="PTHR11012">
    <property type="entry name" value="PROTEIN KINASE-LIKE DOMAIN-CONTAINING"/>
    <property type="match status" value="1"/>
</dbReference>
<reference evidence="1 2" key="1">
    <citation type="submission" date="2024-08" db="EMBL/GenBank/DDBJ databases">
        <authorList>
            <person name="Cucini C."/>
            <person name="Frati F."/>
        </authorList>
    </citation>
    <scope>NUCLEOTIDE SEQUENCE [LARGE SCALE GENOMIC DNA]</scope>
</reference>
<protein>
    <submittedName>
        <fullName evidence="1">Uncharacterized protein</fullName>
    </submittedName>
</protein>
<dbReference type="Pfam" id="PF02958">
    <property type="entry name" value="EcKL"/>
    <property type="match status" value="1"/>
</dbReference>
<accession>A0ABP1PLN5</accession>
<keyword evidence="2" id="KW-1185">Reference proteome</keyword>
<dbReference type="SUPFAM" id="SSF56112">
    <property type="entry name" value="Protein kinase-like (PK-like)"/>
    <property type="match status" value="1"/>
</dbReference>
<dbReference type="InterPro" id="IPR004119">
    <property type="entry name" value="EcKL"/>
</dbReference>